<accession>Q0EXF8</accession>
<feature type="transmembrane region" description="Helical" evidence="5">
    <location>
        <begin position="196"/>
        <end position="217"/>
    </location>
</feature>
<dbReference type="PANTHER" id="PTHR43701">
    <property type="entry name" value="MEMBRANE TRANSPORTER PROTEIN MJ0441-RELATED"/>
    <property type="match status" value="1"/>
</dbReference>
<comment type="caution">
    <text evidence="6">The sequence shown here is derived from an EMBL/GenBank/DDBJ whole genome shotgun (WGS) entry which is preliminary data.</text>
</comment>
<keyword evidence="4 5" id="KW-0472">Membrane</keyword>
<keyword evidence="5" id="KW-1003">Cell membrane</keyword>
<feature type="transmembrane region" description="Helical" evidence="5">
    <location>
        <begin position="167"/>
        <end position="189"/>
    </location>
</feature>
<feature type="transmembrane region" description="Helical" evidence="5">
    <location>
        <begin position="42"/>
        <end position="59"/>
    </location>
</feature>
<dbReference type="InterPro" id="IPR002781">
    <property type="entry name" value="TM_pro_TauE-like"/>
</dbReference>
<keyword evidence="2 5" id="KW-0812">Transmembrane</keyword>
<dbReference type="InterPro" id="IPR051598">
    <property type="entry name" value="TSUP/Inactive_protease-like"/>
</dbReference>
<dbReference type="FunCoup" id="Q0EXF8">
    <property type="interactions" value="168"/>
</dbReference>
<dbReference type="RefSeq" id="WP_009850154.1">
    <property type="nucleotide sequence ID" value="NZ_DS022294.1"/>
</dbReference>
<dbReference type="GO" id="GO:0005886">
    <property type="term" value="C:plasma membrane"/>
    <property type="evidence" value="ECO:0007669"/>
    <property type="project" value="UniProtKB-SubCell"/>
</dbReference>
<organism evidence="6 7">
    <name type="scientific">Mariprofundus ferrooxydans PV-1</name>
    <dbReference type="NCBI Taxonomy" id="314345"/>
    <lineage>
        <taxon>Bacteria</taxon>
        <taxon>Pseudomonadati</taxon>
        <taxon>Pseudomonadota</taxon>
        <taxon>Candidatius Mariprofundia</taxon>
        <taxon>Mariprofundales</taxon>
        <taxon>Mariprofundaceae</taxon>
        <taxon>Mariprofundus</taxon>
    </lineage>
</organism>
<evidence type="ECO:0000313" key="7">
    <source>
        <dbReference type="Proteomes" id="UP000005297"/>
    </source>
</evidence>
<proteinExistence type="inferred from homology"/>
<dbReference type="PANTHER" id="PTHR43701:SF2">
    <property type="entry name" value="MEMBRANE TRANSPORTER PROTEIN YJNA-RELATED"/>
    <property type="match status" value="1"/>
</dbReference>
<evidence type="ECO:0000256" key="3">
    <source>
        <dbReference type="ARBA" id="ARBA00022989"/>
    </source>
</evidence>
<evidence type="ECO:0000256" key="5">
    <source>
        <dbReference type="RuleBase" id="RU363041"/>
    </source>
</evidence>
<protein>
    <recommendedName>
        <fullName evidence="5">Probable membrane transporter protein</fullName>
    </recommendedName>
</protein>
<evidence type="ECO:0000313" key="6">
    <source>
        <dbReference type="EMBL" id="EAU53958.1"/>
    </source>
</evidence>
<dbReference type="Pfam" id="PF01925">
    <property type="entry name" value="TauE"/>
    <property type="match status" value="1"/>
</dbReference>
<feature type="transmembrane region" description="Helical" evidence="5">
    <location>
        <begin position="229"/>
        <end position="247"/>
    </location>
</feature>
<gene>
    <name evidence="6" type="ORF">SPV1_13207</name>
</gene>
<comment type="subcellular location">
    <subcellularLocation>
        <location evidence="5">Cell membrane</location>
        <topology evidence="5">Multi-pass membrane protein</topology>
    </subcellularLocation>
    <subcellularLocation>
        <location evidence="1">Membrane</location>
        <topology evidence="1">Multi-pass membrane protein</topology>
    </subcellularLocation>
</comment>
<dbReference type="Proteomes" id="UP000005297">
    <property type="component" value="Unassembled WGS sequence"/>
</dbReference>
<keyword evidence="3 5" id="KW-1133">Transmembrane helix</keyword>
<comment type="similarity">
    <text evidence="5">Belongs to the 4-toluene sulfonate uptake permease (TSUP) (TC 2.A.102) family.</text>
</comment>
<dbReference type="eggNOG" id="COG0730">
    <property type="taxonomic scope" value="Bacteria"/>
</dbReference>
<dbReference type="HOGENOM" id="CLU_045498_5_0_0"/>
<sequence length="248" mass="25485">MSFGLIPAALLIGLILGLFGAGGGMLTVPALMMVGDMSVKEAVPMSLWVVSLVSLTAAIHQQVWKQLQYRLLIILGATGIAGSASGARIGAGMSESLQLAILAILILTVAVWTGFVRLENKVSTFRYIPAVLAGFAIGLLTGMLGVGGGFLLVPALIFLGIGHFPTAVGHSLMIIIANAAGGIISYSTVESVHIDIGLTLSVALIAAVGSIIGGILLKRLPAARLQKGFAILLIFLGGFIAWQSLSVT</sequence>
<evidence type="ECO:0000256" key="2">
    <source>
        <dbReference type="ARBA" id="ARBA00022692"/>
    </source>
</evidence>
<feature type="transmembrane region" description="Helical" evidence="5">
    <location>
        <begin position="130"/>
        <end position="161"/>
    </location>
</feature>
<evidence type="ECO:0000256" key="4">
    <source>
        <dbReference type="ARBA" id="ARBA00023136"/>
    </source>
</evidence>
<dbReference type="InParanoid" id="Q0EXF8"/>
<dbReference type="EMBL" id="AATS01000014">
    <property type="protein sequence ID" value="EAU53958.1"/>
    <property type="molecule type" value="Genomic_DNA"/>
</dbReference>
<feature type="transmembrane region" description="Helical" evidence="5">
    <location>
        <begin position="71"/>
        <end position="91"/>
    </location>
</feature>
<name>Q0EXF8_9PROT</name>
<dbReference type="STRING" id="314344.AL013_09805"/>
<evidence type="ECO:0000256" key="1">
    <source>
        <dbReference type="ARBA" id="ARBA00004141"/>
    </source>
</evidence>
<reference evidence="6 7" key="1">
    <citation type="submission" date="2006-09" db="EMBL/GenBank/DDBJ databases">
        <authorList>
            <person name="Emerson D."/>
            <person name="Ferriera S."/>
            <person name="Johnson J."/>
            <person name="Kravitz S."/>
            <person name="Halpern A."/>
            <person name="Remington K."/>
            <person name="Beeson K."/>
            <person name="Tran B."/>
            <person name="Rogers Y.-H."/>
            <person name="Friedman R."/>
            <person name="Venter J.C."/>
        </authorList>
    </citation>
    <scope>NUCLEOTIDE SEQUENCE [LARGE SCALE GENOMIC DNA]</scope>
    <source>
        <strain evidence="6 7">PV-1</strain>
    </source>
</reference>
<keyword evidence="7" id="KW-1185">Reference proteome</keyword>
<dbReference type="AlphaFoldDB" id="Q0EXF8"/>
<feature type="transmembrane region" description="Helical" evidence="5">
    <location>
        <begin position="97"/>
        <end position="118"/>
    </location>
</feature>